<comment type="subcellular location">
    <subcellularLocation>
        <location evidence="4">Chromosome</location>
    </subcellularLocation>
    <subcellularLocation>
        <location evidence="3">Nucleus</location>
    </subcellularLocation>
</comment>
<evidence type="ECO:0000256" key="7">
    <source>
        <dbReference type="ARBA" id="ARBA00022473"/>
    </source>
</evidence>
<feature type="compositionally biased region" description="Polar residues" evidence="26">
    <location>
        <begin position="1297"/>
        <end position="1307"/>
    </location>
</feature>
<comment type="catalytic activity">
    <reaction evidence="21">
        <text>N(6),N(6)-dimethyl-L-lysyl(4)-[histone H3] + 2 A + 2 H2O = L-lysyl(4)-[histone H3] + 2 formaldehyde + 2 AH2</text>
        <dbReference type="Rhea" id="RHEA:60244"/>
        <dbReference type="Rhea" id="RHEA-COMP:15540"/>
        <dbReference type="Rhea" id="RHEA-COMP:15547"/>
        <dbReference type="ChEBI" id="CHEBI:13193"/>
        <dbReference type="ChEBI" id="CHEBI:15377"/>
        <dbReference type="ChEBI" id="CHEBI:16842"/>
        <dbReference type="ChEBI" id="CHEBI:17499"/>
        <dbReference type="ChEBI" id="CHEBI:29969"/>
        <dbReference type="ChEBI" id="CHEBI:61976"/>
        <dbReference type="EC" id="1.14.99.66"/>
    </reaction>
    <physiologicalReaction direction="left-to-right" evidence="21">
        <dbReference type="Rhea" id="RHEA:60245"/>
    </physiologicalReaction>
</comment>
<evidence type="ECO:0000256" key="13">
    <source>
        <dbReference type="ARBA" id="ARBA00022827"/>
    </source>
</evidence>
<feature type="compositionally biased region" description="Basic and acidic residues" evidence="26">
    <location>
        <begin position="1137"/>
        <end position="1146"/>
    </location>
</feature>
<comment type="subunit">
    <text evidence="23">Interacts with its cofactor GLYR1 at nucleosomes; this interaction stimulates H3K4me1 and H3K4me2 demethylation. In contrast to KDM1A, does not form a complex with RCOR1/CoREST. Possible accessory component of the polycomb repressive deubiquitinase (PR-DUB) complex, at least composed of BAP1, one of ASXL1, ASXL2 or (probably) ASXL3 and one of MBD5 or MBD6. The PR-DUB core associates with a number of accessory proteins, including FOXK1, FOXK2, KDM1B, HCFC1 and OGT; KDM1B specifically associates with ASXL2 PR-DUB complexes.</text>
</comment>
<feature type="domain" description="SWIRM" evidence="27">
    <location>
        <begin position="292"/>
        <end position="390"/>
    </location>
</feature>
<evidence type="ECO:0000256" key="6">
    <source>
        <dbReference type="ARBA" id="ARBA00022454"/>
    </source>
</evidence>
<evidence type="ECO:0000256" key="15">
    <source>
        <dbReference type="ARBA" id="ARBA00022853"/>
    </source>
</evidence>
<dbReference type="PROSITE" id="PS51050">
    <property type="entry name" value="ZF_CW"/>
    <property type="match status" value="1"/>
</dbReference>
<feature type="compositionally biased region" description="Basic residues" evidence="26">
    <location>
        <begin position="1178"/>
        <end position="1196"/>
    </location>
</feature>
<feature type="region of interest" description="Disordered" evidence="26">
    <location>
        <begin position="665"/>
        <end position="698"/>
    </location>
</feature>
<keyword evidence="18" id="KW-0804">Transcription</keyword>
<dbReference type="Proteomes" id="UP001311232">
    <property type="component" value="Unassembled WGS sequence"/>
</dbReference>
<evidence type="ECO:0000313" key="29">
    <source>
        <dbReference type="EMBL" id="KAK5608161.1"/>
    </source>
</evidence>
<dbReference type="FunFam" id="1.10.10.10:FF:000232">
    <property type="entry name" value="lysine-specific histone demethylase 1B"/>
    <property type="match status" value="1"/>
</dbReference>
<dbReference type="PANTHER" id="PTHR10742">
    <property type="entry name" value="FLAVIN MONOAMINE OXIDASE"/>
    <property type="match status" value="1"/>
</dbReference>
<evidence type="ECO:0000256" key="18">
    <source>
        <dbReference type="ARBA" id="ARBA00023163"/>
    </source>
</evidence>
<feature type="compositionally biased region" description="Basic and acidic residues" evidence="26">
    <location>
        <begin position="808"/>
        <end position="830"/>
    </location>
</feature>
<dbReference type="GO" id="GO:0008270">
    <property type="term" value="F:zinc ion binding"/>
    <property type="evidence" value="ECO:0007669"/>
    <property type="project" value="UniProtKB-KW"/>
</dbReference>
<keyword evidence="9" id="KW-0597">Phosphoprotein</keyword>
<evidence type="ECO:0000256" key="24">
    <source>
        <dbReference type="ARBA" id="ARBA00066706"/>
    </source>
</evidence>
<evidence type="ECO:0000259" key="28">
    <source>
        <dbReference type="PROSITE" id="PS51050"/>
    </source>
</evidence>
<feature type="compositionally biased region" description="Low complexity" evidence="26">
    <location>
        <begin position="1"/>
        <end position="14"/>
    </location>
</feature>
<feature type="compositionally biased region" description="Basic residues" evidence="26">
    <location>
        <begin position="1225"/>
        <end position="1235"/>
    </location>
</feature>
<comment type="cofactor">
    <cofactor evidence="1">
        <name>Zn(2+)</name>
        <dbReference type="ChEBI" id="CHEBI:29105"/>
    </cofactor>
</comment>
<evidence type="ECO:0000313" key="30">
    <source>
        <dbReference type="Proteomes" id="UP001311232"/>
    </source>
</evidence>
<dbReference type="FunFam" id="3.30.40.100:FF:000002">
    <property type="entry name" value="Lysine-specific histone demethylase 1B"/>
    <property type="match status" value="1"/>
</dbReference>
<feature type="region of interest" description="Disordered" evidence="26">
    <location>
        <begin position="1"/>
        <end position="67"/>
    </location>
</feature>
<feature type="region of interest" description="Disordered" evidence="26">
    <location>
        <begin position="1265"/>
        <end position="1307"/>
    </location>
</feature>
<accession>A0AAV9RGS6</accession>
<evidence type="ECO:0000256" key="10">
    <source>
        <dbReference type="ARBA" id="ARBA00022630"/>
    </source>
</evidence>
<dbReference type="EMBL" id="JAHHUM010001846">
    <property type="protein sequence ID" value="KAK5608161.1"/>
    <property type="molecule type" value="Genomic_DNA"/>
</dbReference>
<dbReference type="InterPro" id="IPR002937">
    <property type="entry name" value="Amino_oxidase"/>
</dbReference>
<comment type="cofactor">
    <cofactor evidence="2">
        <name>FAD</name>
        <dbReference type="ChEBI" id="CHEBI:57692"/>
    </cofactor>
</comment>
<keyword evidence="12" id="KW-0863">Zinc-finger</keyword>
<dbReference type="PANTHER" id="PTHR10742:SF410">
    <property type="entry name" value="LYSINE-SPECIFIC HISTONE DEMETHYLASE 2"/>
    <property type="match status" value="1"/>
</dbReference>
<feature type="domain" description="CW-type" evidence="28">
    <location>
        <begin position="125"/>
        <end position="184"/>
    </location>
</feature>
<evidence type="ECO:0000256" key="17">
    <source>
        <dbReference type="ARBA" id="ARBA00023015"/>
    </source>
</evidence>
<dbReference type="PROSITE" id="PS50934">
    <property type="entry name" value="SWIRM"/>
    <property type="match status" value="1"/>
</dbReference>
<keyword evidence="11" id="KW-0479">Metal-binding</keyword>
<keyword evidence="15" id="KW-0156">Chromatin regulator</keyword>
<dbReference type="GO" id="GO:0005634">
    <property type="term" value="C:nucleus"/>
    <property type="evidence" value="ECO:0007669"/>
    <property type="project" value="UniProtKB-SubCell"/>
</dbReference>
<evidence type="ECO:0000256" key="19">
    <source>
        <dbReference type="ARBA" id="ARBA00023242"/>
    </source>
</evidence>
<comment type="catalytic activity">
    <reaction evidence="20">
        <text>N(6)-methyl-L-lysyl(4)-[histone H3] + A + H2O = L-lysyl(4)-[histone H3] + formaldehyde + AH2</text>
        <dbReference type="Rhea" id="RHEA:60256"/>
        <dbReference type="Rhea" id="RHEA-COMP:15543"/>
        <dbReference type="Rhea" id="RHEA-COMP:15547"/>
        <dbReference type="ChEBI" id="CHEBI:13193"/>
        <dbReference type="ChEBI" id="CHEBI:15377"/>
        <dbReference type="ChEBI" id="CHEBI:16842"/>
        <dbReference type="ChEBI" id="CHEBI:17499"/>
        <dbReference type="ChEBI" id="CHEBI:29969"/>
        <dbReference type="ChEBI" id="CHEBI:61929"/>
    </reaction>
    <physiologicalReaction direction="left-to-right" evidence="20">
        <dbReference type="Rhea" id="RHEA:60257"/>
    </physiologicalReaction>
</comment>
<dbReference type="Pfam" id="PF04433">
    <property type="entry name" value="SWIRM"/>
    <property type="match status" value="1"/>
</dbReference>
<feature type="compositionally biased region" description="Polar residues" evidence="26">
    <location>
        <begin position="32"/>
        <end position="41"/>
    </location>
</feature>
<evidence type="ECO:0000256" key="1">
    <source>
        <dbReference type="ARBA" id="ARBA00001947"/>
    </source>
</evidence>
<dbReference type="InterPro" id="IPR009057">
    <property type="entry name" value="Homeodomain-like_sf"/>
</dbReference>
<comment type="function">
    <text evidence="22">Histone demethylase that demethylates 'Lys-4' of histone H3, a specific tag for epigenetic transcriptional activation, thereby acting as a corepressor. Required for de novo DNA methylation of a subset of imprinted genes during oogenesis. Acts by oxidizing the substrate by FAD to generate the corresponding imine that is subsequently hydrolyzed. Demethylates both mono- and di-methylated 'Lys-4' of histone H3. Has no effect on tri-methylated 'Lys-4', mono-, di- or tri-methylated 'Lys-9', mono-, di- or tri-methylated 'Lys-27', mono-, di- or tri-methylated 'Lys-36' of histone H3, or on mono-, di- or tri-methylated 'Lys-20' of histone H4. Alone, it is unable to demethylate H3K4me on nucleosomes and requires the presence of GLYR1 to achieve such activity, they form a multifunctional enzyme complex that modifies transcribed chromatin and facilitates Pol II transcription through nucleosomes.</text>
</comment>
<evidence type="ECO:0000256" key="21">
    <source>
        <dbReference type="ARBA" id="ARBA00051715"/>
    </source>
</evidence>
<protein>
    <recommendedName>
        <fullName evidence="24">[histone-H3]-N(6),N(6)-dimethyl-L-lysine(4) FAD-dependent demethylase</fullName>
        <ecNumber evidence="24">1.14.99.66</ecNumber>
    </recommendedName>
    <alternativeName>
        <fullName evidence="25">Flavin-containing amine oxidase domain-containing protein 1</fullName>
    </alternativeName>
</protein>
<keyword evidence="17" id="KW-0805">Transcription regulation</keyword>
<dbReference type="Pfam" id="PF07496">
    <property type="entry name" value="zf-CW"/>
    <property type="match status" value="1"/>
</dbReference>
<dbReference type="GO" id="GO:0050660">
    <property type="term" value="F:flavin adenine dinucleotide binding"/>
    <property type="evidence" value="ECO:0007669"/>
    <property type="project" value="UniProtKB-ARBA"/>
</dbReference>
<keyword evidence="19" id="KW-0539">Nucleus</keyword>
<dbReference type="SUPFAM" id="SSF54373">
    <property type="entry name" value="FAD-linked reductases, C-terminal domain"/>
    <property type="match status" value="1"/>
</dbReference>
<evidence type="ECO:0000256" key="2">
    <source>
        <dbReference type="ARBA" id="ARBA00001974"/>
    </source>
</evidence>
<reference evidence="29 30" key="1">
    <citation type="submission" date="2021-06" db="EMBL/GenBank/DDBJ databases">
        <authorList>
            <person name="Palmer J.M."/>
        </authorList>
    </citation>
    <scope>NUCLEOTIDE SEQUENCE [LARGE SCALE GENOMIC DNA]</scope>
    <source>
        <strain evidence="29 30">MEX-2019</strain>
        <tissue evidence="29">Muscle</tissue>
    </source>
</reference>
<dbReference type="GO" id="GO:0005694">
    <property type="term" value="C:chromosome"/>
    <property type="evidence" value="ECO:0007669"/>
    <property type="project" value="UniProtKB-SubCell"/>
</dbReference>
<comment type="similarity">
    <text evidence="5">Belongs to the flavin monoamine oxidase family.</text>
</comment>
<feature type="region of interest" description="Disordered" evidence="26">
    <location>
        <begin position="776"/>
        <end position="795"/>
    </location>
</feature>
<evidence type="ECO:0000256" key="20">
    <source>
        <dbReference type="ARBA" id="ARBA00051126"/>
    </source>
</evidence>
<evidence type="ECO:0000256" key="16">
    <source>
        <dbReference type="ARBA" id="ARBA00023002"/>
    </source>
</evidence>
<dbReference type="Gene3D" id="3.90.660.10">
    <property type="match status" value="1"/>
</dbReference>
<dbReference type="InterPro" id="IPR007526">
    <property type="entry name" value="SWIRM"/>
</dbReference>
<keyword evidence="7" id="KW-0217">Developmental protein</keyword>
<feature type="region of interest" description="Disordered" evidence="26">
    <location>
        <begin position="802"/>
        <end position="1246"/>
    </location>
</feature>
<keyword evidence="30" id="KW-1185">Reference proteome</keyword>
<dbReference type="InterPro" id="IPR050281">
    <property type="entry name" value="Flavin_monoamine_oxidase"/>
</dbReference>
<evidence type="ECO:0000256" key="9">
    <source>
        <dbReference type="ARBA" id="ARBA00022553"/>
    </source>
</evidence>
<feature type="compositionally biased region" description="Basic and acidic residues" evidence="26">
    <location>
        <begin position="674"/>
        <end position="685"/>
    </location>
</feature>
<dbReference type="InterPro" id="IPR036388">
    <property type="entry name" value="WH-like_DNA-bd_sf"/>
</dbReference>
<keyword evidence="14" id="KW-0862">Zinc</keyword>
<dbReference type="Gene3D" id="3.50.50.60">
    <property type="entry name" value="FAD/NAD(P)-binding domain"/>
    <property type="match status" value="1"/>
</dbReference>
<dbReference type="InterPro" id="IPR036188">
    <property type="entry name" value="FAD/NAD-bd_sf"/>
</dbReference>
<dbReference type="GO" id="GO:0140682">
    <property type="term" value="F:FAD-dependent H3K4me/H3K4me3 demethylase activity"/>
    <property type="evidence" value="ECO:0007669"/>
    <property type="project" value="UniProtKB-EC"/>
</dbReference>
<dbReference type="Pfam" id="PF01593">
    <property type="entry name" value="Amino_oxidase"/>
    <property type="match status" value="1"/>
</dbReference>
<evidence type="ECO:0000256" key="8">
    <source>
        <dbReference type="ARBA" id="ARBA00022491"/>
    </source>
</evidence>
<feature type="compositionally biased region" description="Basic and acidic residues" evidence="26">
    <location>
        <begin position="1062"/>
        <end position="1080"/>
    </location>
</feature>
<evidence type="ECO:0000256" key="22">
    <source>
        <dbReference type="ARBA" id="ARBA00053130"/>
    </source>
</evidence>
<comment type="caution">
    <text evidence="29">The sequence shown here is derived from an EMBL/GenBank/DDBJ whole genome shotgun (WGS) entry which is preliminary data.</text>
</comment>
<evidence type="ECO:0000256" key="11">
    <source>
        <dbReference type="ARBA" id="ARBA00022723"/>
    </source>
</evidence>
<proteinExistence type="inferred from homology"/>
<dbReference type="Gene3D" id="3.30.40.100">
    <property type="match status" value="1"/>
</dbReference>
<keyword evidence="13" id="KW-0274">FAD</keyword>
<dbReference type="Gene3D" id="1.10.10.10">
    <property type="entry name" value="Winged helix-like DNA-binding domain superfamily/Winged helix DNA-binding domain"/>
    <property type="match status" value="1"/>
</dbReference>
<keyword evidence="10" id="KW-0285">Flavoprotein</keyword>
<evidence type="ECO:0000256" key="5">
    <source>
        <dbReference type="ARBA" id="ARBA00005995"/>
    </source>
</evidence>
<gene>
    <name evidence="29" type="ORF">CRENBAI_003389</name>
</gene>
<sequence length="1307" mass="145349">MLSDADYSGDGSSARRARKRSSGESPGDGQALRSSGRQSTARVKRSNNPPPGQSKRKATETEEEDEQAEKKYRKCEKAGCSAMYPVCFASASDSHKDGYETFASWKKVWTSNGKSEPSLKAFMADQQLPFWVQCTKPDCRKWRHLTKEIQLTASLAATYRCGMKVNNIKSEGPDQCSQPEDLRVAEVSDSWWHSMLILPPLLKESPAGVFLSAYYPDCVGMSPSGSPCNVSMAELRTDPCRAVQPHSRSEFRRRTEQKSCEKFQIRAMLDDYHSSHLSVPGLCPYFQPFYQPNECGKALCVRPDMMELDELYEFPEFSRDPTMYLALRNLILASWHKNCQEMLTAEKCAQHIIVRGLVRVCCVQELDRVLHFMTRKGLVNTGVLVVKQPLLPEKYCFKKVIIIGAGASGLAAARQLQNFGTQHCAPECSGVQVVVLEARDRIGGRVWDDTSLGVTVGRGAQIVNGCVNNPIALMCEQIALRFPNRFWDSKIQGADYFGHIPPSPERRGMFSVFYDLDPQGKRAVLMSITSGDAVSAVGDLEENEVVDECMKVLRELFKEQATNRHFPQTVTGAYLSGVREASKMAATPAHPHRTHGFTPPEMFLQHGLKERDSACCRRQFESFHQNLTQTDSGQKPKPTDMDNSPCCLLEPEECVCRQKKEEQAEANLLPPGEAKADKEQRECPRNRPRRRPDGGNASLQVRAVRQYQEAFIHTTCSEAIGHRNIRGPKHKQAVPRGLRLCARVGGAPHLAVRLNKSCKLPRDKVRQTVRMDCSTASSMVAHRSAGKESSCSDDEEFVPLSELLVRPQSDRKKSCDNAKGTNRDTKKNQASDDSSDDEPLMKQKKPAAKDKKESAPPKSDGSEHRNSESNTGDDSDNEPLVKTSKPSSRSARKKQSPEMKKKPVGRKKKASDDSSEDESLIKMKKPAAKDKKESAPPNSESNTGDDSDNEPLVKTSKPSSRSARKKQSPEMKKKPVGRKKKASDDSSDDEPLIKQKKPAAKDKKESAPPKSDGSEHRNSESNTGDDSDNEPLVKTSKPSSRSARKKQSPEMKKKPVGRKKKGPSDRNESSDDEPLREIAKRLPSKRKRKAVVLSHKASPVLQSKRNAGRKSVNYAEASSEHSSDDDQVIEIKKKKGSPKEREDSSKRPKSAKQKSLKDSSSSDSCSDEDDVPLVSLISKKKPAKKSMKKSQKPRGRPPKESQGICDEDDSSDDDALVNRSDQRTKNKTKRKNHGKTWKDVPSSISDEEAVIKAAKHAEVTRMVKVSLQRCDGEDKELTGPITTSTPEEEPIEDKSTAENPQKSSEEE</sequence>
<name>A0AAV9RGS6_9TELE</name>
<dbReference type="SUPFAM" id="SSF51905">
    <property type="entry name" value="FAD/NAD(P)-binding domain"/>
    <property type="match status" value="1"/>
</dbReference>
<keyword evidence="8" id="KW-0678">Repressor</keyword>
<dbReference type="InterPro" id="IPR011124">
    <property type="entry name" value="Znf_CW"/>
</dbReference>
<organism evidence="29 30">
    <name type="scientific">Crenichthys baileyi</name>
    <name type="common">White River springfish</name>
    <dbReference type="NCBI Taxonomy" id="28760"/>
    <lineage>
        <taxon>Eukaryota</taxon>
        <taxon>Metazoa</taxon>
        <taxon>Chordata</taxon>
        <taxon>Craniata</taxon>
        <taxon>Vertebrata</taxon>
        <taxon>Euteleostomi</taxon>
        <taxon>Actinopterygii</taxon>
        <taxon>Neopterygii</taxon>
        <taxon>Teleostei</taxon>
        <taxon>Neoteleostei</taxon>
        <taxon>Acanthomorphata</taxon>
        <taxon>Ovalentaria</taxon>
        <taxon>Atherinomorphae</taxon>
        <taxon>Cyprinodontiformes</taxon>
        <taxon>Goodeidae</taxon>
        <taxon>Crenichthys</taxon>
    </lineage>
</organism>
<evidence type="ECO:0000256" key="26">
    <source>
        <dbReference type="SAM" id="MobiDB-lite"/>
    </source>
</evidence>
<evidence type="ECO:0000259" key="27">
    <source>
        <dbReference type="PROSITE" id="PS50934"/>
    </source>
</evidence>
<feature type="compositionally biased region" description="Basic and acidic residues" evidence="26">
    <location>
        <begin position="847"/>
        <end position="867"/>
    </location>
</feature>
<evidence type="ECO:0000256" key="4">
    <source>
        <dbReference type="ARBA" id="ARBA00004286"/>
    </source>
</evidence>
<dbReference type="EC" id="1.14.99.66" evidence="24"/>
<keyword evidence="16" id="KW-0560">Oxidoreductase</keyword>
<evidence type="ECO:0000256" key="14">
    <source>
        <dbReference type="ARBA" id="ARBA00022833"/>
    </source>
</evidence>
<evidence type="ECO:0000256" key="25">
    <source>
        <dbReference type="ARBA" id="ARBA00083218"/>
    </source>
</evidence>
<evidence type="ECO:0000256" key="3">
    <source>
        <dbReference type="ARBA" id="ARBA00004123"/>
    </source>
</evidence>
<feature type="compositionally biased region" description="Basic and acidic residues" evidence="26">
    <location>
        <begin position="999"/>
        <end position="1019"/>
    </location>
</feature>
<feature type="compositionally biased region" description="Acidic residues" evidence="26">
    <location>
        <begin position="1205"/>
        <end position="1215"/>
    </location>
</feature>
<dbReference type="SUPFAM" id="SSF46689">
    <property type="entry name" value="Homeodomain-like"/>
    <property type="match status" value="1"/>
</dbReference>
<evidence type="ECO:0000256" key="12">
    <source>
        <dbReference type="ARBA" id="ARBA00022771"/>
    </source>
</evidence>
<dbReference type="GO" id="GO:0040029">
    <property type="term" value="P:epigenetic regulation of gene expression"/>
    <property type="evidence" value="ECO:0007669"/>
    <property type="project" value="UniProtKB-ARBA"/>
</dbReference>
<keyword evidence="6" id="KW-0158">Chromosome</keyword>
<evidence type="ECO:0000256" key="23">
    <source>
        <dbReference type="ARBA" id="ARBA00065941"/>
    </source>
</evidence>